<dbReference type="GO" id="GO:0016491">
    <property type="term" value="F:oxidoreductase activity"/>
    <property type="evidence" value="ECO:0007669"/>
    <property type="project" value="InterPro"/>
</dbReference>
<evidence type="ECO:0000259" key="2">
    <source>
        <dbReference type="Pfam" id="PF01593"/>
    </source>
</evidence>
<accession>A0A3B0WQ46</accession>
<gene>
    <name evidence="3" type="ORF">MNBD_GAMMA05-862</name>
</gene>
<dbReference type="SUPFAM" id="SSF51905">
    <property type="entry name" value="FAD/NAD(P)-binding domain"/>
    <property type="match status" value="1"/>
</dbReference>
<dbReference type="SUPFAM" id="SSF54373">
    <property type="entry name" value="FAD-linked reductases, C-terminal domain"/>
    <property type="match status" value="1"/>
</dbReference>
<dbReference type="Pfam" id="PF01593">
    <property type="entry name" value="Amino_oxidase"/>
    <property type="match status" value="1"/>
</dbReference>
<dbReference type="AlphaFoldDB" id="A0A3B0WQ46"/>
<reference evidence="3" key="1">
    <citation type="submission" date="2018-06" db="EMBL/GenBank/DDBJ databases">
        <authorList>
            <person name="Zhirakovskaya E."/>
        </authorList>
    </citation>
    <scope>NUCLEOTIDE SEQUENCE</scope>
</reference>
<comment type="similarity">
    <text evidence="1">Belongs to the flavin monoamine oxidase family.</text>
</comment>
<organism evidence="3">
    <name type="scientific">hydrothermal vent metagenome</name>
    <dbReference type="NCBI Taxonomy" id="652676"/>
    <lineage>
        <taxon>unclassified sequences</taxon>
        <taxon>metagenomes</taxon>
        <taxon>ecological metagenomes</taxon>
    </lineage>
</organism>
<dbReference type="InterPro" id="IPR050703">
    <property type="entry name" value="Flavin_MAO"/>
</dbReference>
<protein>
    <recommendedName>
        <fullName evidence="2">Amine oxidase domain-containing protein</fullName>
    </recommendedName>
</protein>
<proteinExistence type="inferred from homology"/>
<sequence>MSATEHHSIIIIGAGLSGLFTAWKLQNNNQDVIVLEARNRTGGRILSPQINGNVNGCIDMGPAWVWPEFQPRLQQLLSNLNIDVFKQNTNGDMLYELDADTIERYNDQSSHEMSYRISGGANKIIKTLQSKLSDNSVHLNTRVSSIEKSDSTAGSLLRIHGVNGEKTIIYTADKIVLALPPRLTQSSINFHPTLPVDVIQLWENTPTWMAGHCKIVFIYDKPFWREQKLSGEVFSRHGPLTEIYDGSPADESSFALTSFVGLNAHQRKQINTEQLIKLCLAQLHRLFGEESKSIKDIQIKDWSLEQLTTTEIDLSTPPHHPQYPANMPRALWDNQMVLAGTEVAREHGGYIEGALESAEEALTLLSP</sequence>
<dbReference type="Pfam" id="PF13450">
    <property type="entry name" value="NAD_binding_8"/>
    <property type="match status" value="1"/>
</dbReference>
<dbReference type="EMBL" id="UOFE01000015">
    <property type="protein sequence ID" value="VAW51379.1"/>
    <property type="molecule type" value="Genomic_DNA"/>
</dbReference>
<evidence type="ECO:0000313" key="3">
    <source>
        <dbReference type="EMBL" id="VAW51379.1"/>
    </source>
</evidence>
<feature type="domain" description="Amine oxidase" evidence="2">
    <location>
        <begin position="93"/>
        <end position="361"/>
    </location>
</feature>
<evidence type="ECO:0000256" key="1">
    <source>
        <dbReference type="ARBA" id="ARBA00005995"/>
    </source>
</evidence>
<dbReference type="InterPro" id="IPR002937">
    <property type="entry name" value="Amino_oxidase"/>
</dbReference>
<name>A0A3B0WQ46_9ZZZZ</name>
<dbReference type="PANTHER" id="PTHR43563:SF1">
    <property type="entry name" value="AMINE OXIDASE [FLAVIN-CONTAINING] B"/>
    <property type="match status" value="1"/>
</dbReference>
<dbReference type="PANTHER" id="PTHR43563">
    <property type="entry name" value="AMINE OXIDASE"/>
    <property type="match status" value="1"/>
</dbReference>
<dbReference type="Gene3D" id="3.50.50.60">
    <property type="entry name" value="FAD/NAD(P)-binding domain"/>
    <property type="match status" value="2"/>
</dbReference>
<dbReference type="InterPro" id="IPR036188">
    <property type="entry name" value="FAD/NAD-bd_sf"/>
</dbReference>